<evidence type="ECO:0000313" key="2">
    <source>
        <dbReference type="Proteomes" id="UP000547973"/>
    </source>
</evidence>
<gene>
    <name evidence="1" type="ORF">BKA03_002959</name>
</gene>
<dbReference type="Proteomes" id="UP000547973">
    <property type="component" value="Unassembled WGS sequence"/>
</dbReference>
<dbReference type="RefSeq" id="WP_062075583.1">
    <property type="nucleotide sequence ID" value="NZ_BBRC01000012.1"/>
</dbReference>
<evidence type="ECO:0000313" key="1">
    <source>
        <dbReference type="EMBL" id="NYI42840.1"/>
    </source>
</evidence>
<protein>
    <submittedName>
        <fullName evidence="1">Uncharacterized protein</fullName>
    </submittedName>
</protein>
<dbReference type="EMBL" id="JACBZO010000001">
    <property type="protein sequence ID" value="NYI42840.1"/>
    <property type="molecule type" value="Genomic_DNA"/>
</dbReference>
<sequence>MTTLLELSAYCTYSLDDDIHHKPGNDLRAAPHGLCILADIPFQIDGLIQLSGKISHEKTGESFPESALGIPVGAMSKRMHFLQSSSWRGPDGSVIGEYRVHYDDGDVAVIPIVYGHSVVDWWFTAGDPLPTDAAIAWNGANERTEDLGHLIQLYAFTWSNPRPDALIATLDFVSLGKESAPFLMAVTLD</sequence>
<proteinExistence type="predicted"/>
<comment type="caution">
    <text evidence="1">The sequence shown here is derived from an EMBL/GenBank/DDBJ whole genome shotgun (WGS) entry which is preliminary data.</text>
</comment>
<keyword evidence="2" id="KW-1185">Reference proteome</keyword>
<name>A0A7Z0CLK2_9MICO</name>
<dbReference type="OrthoDB" id="285679at2"/>
<accession>A0A7Z0CLK2</accession>
<organism evidence="1 2">
    <name type="scientific">Demequina lutea</name>
    <dbReference type="NCBI Taxonomy" id="431489"/>
    <lineage>
        <taxon>Bacteria</taxon>
        <taxon>Bacillati</taxon>
        <taxon>Actinomycetota</taxon>
        <taxon>Actinomycetes</taxon>
        <taxon>Micrococcales</taxon>
        <taxon>Demequinaceae</taxon>
        <taxon>Demequina</taxon>
    </lineage>
</organism>
<dbReference type="AlphaFoldDB" id="A0A7Z0CLK2"/>
<reference evidence="1 2" key="1">
    <citation type="submission" date="2020-07" db="EMBL/GenBank/DDBJ databases">
        <title>Sequencing the genomes of 1000 actinobacteria strains.</title>
        <authorList>
            <person name="Klenk H.-P."/>
        </authorList>
    </citation>
    <scope>NUCLEOTIDE SEQUENCE [LARGE SCALE GENOMIC DNA]</scope>
    <source>
        <strain evidence="1 2">DSM 19970</strain>
    </source>
</reference>